<accession>A0ABR9PE69</accession>
<dbReference type="PANTHER" id="PTHR37937:SF1">
    <property type="entry name" value="CONJUGATIVE TRANSFER: DNA TRANSPORT"/>
    <property type="match status" value="1"/>
</dbReference>
<proteinExistence type="inferred from homology"/>
<feature type="domain" description="TraD/TraG TraM recognition site" evidence="8">
    <location>
        <begin position="284"/>
        <end position="421"/>
    </location>
</feature>
<dbReference type="SUPFAM" id="SSF52540">
    <property type="entry name" value="P-loop containing nucleoside triphosphate hydrolases"/>
    <property type="match status" value="1"/>
</dbReference>
<reference evidence="9 10" key="1">
    <citation type="submission" date="2020-09" db="EMBL/GenBank/DDBJ databases">
        <title>Diversity and distribution of actinomycetes associated with coral in the coast of Hainan.</title>
        <authorList>
            <person name="Li F."/>
        </authorList>
    </citation>
    <scope>NUCLEOTIDE SEQUENCE [LARGE SCALE GENOMIC DNA]</scope>
    <source>
        <strain evidence="9 10">HNM0947</strain>
    </source>
</reference>
<evidence type="ECO:0000256" key="1">
    <source>
        <dbReference type="ARBA" id="ARBA00004651"/>
    </source>
</evidence>
<sequence>MSPARSMPDRLTPRERVYLGVDPNDSHKRVWSAHTDSVCAVGPPGYGRTSGVVVPTLLHWSGPVVSVATGGEALRFCGAHRARIAGPEGGVHVYDPFGAEAFGTLRWSPLSGCQDPTECHRRVRTLTTAVHGTADGGRRRTDAAQLLRPLFHAAALAGEDLAQVRRWLAAQDCGLPTRILRNSSSAREWADDLAAVDGLGELERGACYAAARTCLDGVADPRVLDVCSATDLDVDELLATRSTLFVVSPGGHPEETALVVALVDTIVRRAEQIAVRQGGRLRAPLLLALDDVADSVPLPDLGGLLGGGAERGLVTLWGARSLAQMRTRYGSEEQAALLTATNAKLVFGGMSNDFDLRNISSWSGEFREMQITTYGGVTGSFAPRRPGSAAQAGADDDGVTAYALSPVYRPMLPVEAIQQLPPRNAWLWWHSDPPIHVETPPAESVEDYRALSGHHPRTPRGRSA</sequence>
<comment type="subcellular location">
    <subcellularLocation>
        <location evidence="1">Cell membrane</location>
        <topology evidence="1">Multi-pass membrane protein</topology>
    </subcellularLocation>
</comment>
<dbReference type="Pfam" id="PF02534">
    <property type="entry name" value="T4SS-DNA_transf"/>
    <property type="match status" value="1"/>
</dbReference>
<organism evidence="9 10">
    <name type="scientific">Nocardiopsis coralli</name>
    <dbReference type="NCBI Taxonomy" id="2772213"/>
    <lineage>
        <taxon>Bacteria</taxon>
        <taxon>Bacillati</taxon>
        <taxon>Actinomycetota</taxon>
        <taxon>Actinomycetes</taxon>
        <taxon>Streptosporangiales</taxon>
        <taxon>Nocardiopsidaceae</taxon>
        <taxon>Nocardiopsis</taxon>
    </lineage>
</organism>
<evidence type="ECO:0000256" key="6">
    <source>
        <dbReference type="ARBA" id="ARBA00023136"/>
    </source>
</evidence>
<evidence type="ECO:0000256" key="7">
    <source>
        <dbReference type="SAM" id="MobiDB-lite"/>
    </source>
</evidence>
<keyword evidence="5" id="KW-1133">Transmembrane helix</keyword>
<gene>
    <name evidence="9" type="ORF">IDM40_25980</name>
</gene>
<dbReference type="InterPro" id="IPR003688">
    <property type="entry name" value="TraG/VirD4"/>
</dbReference>
<feature type="region of interest" description="Disordered" evidence="7">
    <location>
        <begin position="440"/>
        <end position="464"/>
    </location>
</feature>
<evidence type="ECO:0000256" key="5">
    <source>
        <dbReference type="ARBA" id="ARBA00022989"/>
    </source>
</evidence>
<evidence type="ECO:0000313" key="10">
    <source>
        <dbReference type="Proteomes" id="UP000806528"/>
    </source>
</evidence>
<dbReference type="RefSeq" id="WP_193124713.1">
    <property type="nucleotide sequence ID" value="NZ_JADBGI010000034.1"/>
</dbReference>
<dbReference type="Proteomes" id="UP000806528">
    <property type="component" value="Unassembled WGS sequence"/>
</dbReference>
<dbReference type="Pfam" id="PF12696">
    <property type="entry name" value="TraG-D_C"/>
    <property type="match status" value="1"/>
</dbReference>
<name>A0ABR9PE69_9ACTN</name>
<keyword evidence="6" id="KW-0472">Membrane</keyword>
<dbReference type="InterPro" id="IPR027417">
    <property type="entry name" value="P-loop_NTPase"/>
</dbReference>
<dbReference type="InterPro" id="IPR051539">
    <property type="entry name" value="T4SS-coupling_protein"/>
</dbReference>
<dbReference type="PANTHER" id="PTHR37937">
    <property type="entry name" value="CONJUGATIVE TRANSFER: DNA TRANSPORT"/>
    <property type="match status" value="1"/>
</dbReference>
<dbReference type="EMBL" id="JADBGI010000034">
    <property type="protein sequence ID" value="MBE3002123.1"/>
    <property type="molecule type" value="Genomic_DNA"/>
</dbReference>
<comment type="caution">
    <text evidence="9">The sequence shown here is derived from an EMBL/GenBank/DDBJ whole genome shotgun (WGS) entry which is preliminary data.</text>
</comment>
<keyword evidence="10" id="KW-1185">Reference proteome</keyword>
<evidence type="ECO:0000259" key="8">
    <source>
        <dbReference type="Pfam" id="PF12696"/>
    </source>
</evidence>
<feature type="compositionally biased region" description="Basic residues" evidence="7">
    <location>
        <begin position="452"/>
        <end position="464"/>
    </location>
</feature>
<dbReference type="Gene3D" id="3.40.50.300">
    <property type="entry name" value="P-loop containing nucleotide triphosphate hydrolases"/>
    <property type="match status" value="1"/>
</dbReference>
<keyword evidence="3" id="KW-1003">Cell membrane</keyword>
<keyword evidence="4" id="KW-0812">Transmembrane</keyword>
<dbReference type="InterPro" id="IPR032689">
    <property type="entry name" value="TraG-D_C"/>
</dbReference>
<evidence type="ECO:0000256" key="2">
    <source>
        <dbReference type="ARBA" id="ARBA00008806"/>
    </source>
</evidence>
<comment type="similarity">
    <text evidence="2">Belongs to the VirD4/TraG family.</text>
</comment>
<protein>
    <submittedName>
        <fullName evidence="9">Type IV secretory system conjugative DNA transfer family protein</fullName>
    </submittedName>
</protein>
<evidence type="ECO:0000256" key="3">
    <source>
        <dbReference type="ARBA" id="ARBA00022475"/>
    </source>
</evidence>
<evidence type="ECO:0000313" key="9">
    <source>
        <dbReference type="EMBL" id="MBE3002123.1"/>
    </source>
</evidence>
<evidence type="ECO:0000256" key="4">
    <source>
        <dbReference type="ARBA" id="ARBA00022692"/>
    </source>
</evidence>